<name>A0A6I0EU02_9FIRM</name>
<feature type="compositionally biased region" description="Basic and acidic residues" evidence="1">
    <location>
        <begin position="53"/>
        <end position="68"/>
    </location>
</feature>
<evidence type="ECO:0000313" key="4">
    <source>
        <dbReference type="Proteomes" id="UP000468766"/>
    </source>
</evidence>
<dbReference type="RefSeq" id="WP_151621773.1">
    <property type="nucleotide sequence ID" value="NZ_WBXO01000017.1"/>
</dbReference>
<keyword evidence="2" id="KW-0472">Membrane</keyword>
<feature type="region of interest" description="Disordered" evidence="1">
    <location>
        <begin position="47"/>
        <end position="68"/>
    </location>
</feature>
<evidence type="ECO:0000256" key="1">
    <source>
        <dbReference type="SAM" id="MobiDB-lite"/>
    </source>
</evidence>
<accession>A0A6I0EU02</accession>
<protein>
    <submittedName>
        <fullName evidence="3">Uncharacterized protein</fullName>
    </submittedName>
</protein>
<dbReference type="AlphaFoldDB" id="A0A6I0EU02"/>
<reference evidence="3 4" key="1">
    <citation type="submission" date="2019-10" db="EMBL/GenBank/DDBJ databases">
        <title>Whole-genome sequence of the extremophile Heliorestis acidaminivorans DSM 24790.</title>
        <authorList>
            <person name="Kyndt J.A."/>
            <person name="Meyer T.E."/>
        </authorList>
    </citation>
    <scope>NUCLEOTIDE SEQUENCE [LARGE SCALE GENOMIC DNA]</scope>
    <source>
        <strain evidence="3 4">DSM 24790</strain>
    </source>
</reference>
<comment type="caution">
    <text evidence="3">The sequence shown here is derived from an EMBL/GenBank/DDBJ whole genome shotgun (WGS) entry which is preliminary data.</text>
</comment>
<dbReference type="Proteomes" id="UP000468766">
    <property type="component" value="Unassembled WGS sequence"/>
</dbReference>
<keyword evidence="4" id="KW-1185">Reference proteome</keyword>
<keyword evidence="2" id="KW-0812">Transmembrane</keyword>
<proteinExistence type="predicted"/>
<keyword evidence="2" id="KW-1133">Transmembrane helix</keyword>
<sequence length="68" mass="8002">MVFFDFLGFFFFLLKEVIFFVLSTPYFWLTLLALIAVTTILVKWRHSKTSGDTNEKERTEKDKIPGHA</sequence>
<organism evidence="3 4">
    <name type="scientific">Heliorestis acidaminivorans</name>
    <dbReference type="NCBI Taxonomy" id="553427"/>
    <lineage>
        <taxon>Bacteria</taxon>
        <taxon>Bacillati</taxon>
        <taxon>Bacillota</taxon>
        <taxon>Clostridia</taxon>
        <taxon>Eubacteriales</taxon>
        <taxon>Heliobacteriaceae</taxon>
        <taxon>Heliorestis</taxon>
    </lineage>
</organism>
<gene>
    <name evidence="3" type="ORF">F9B85_13610</name>
</gene>
<dbReference type="EMBL" id="WBXO01000017">
    <property type="protein sequence ID" value="KAB2950988.1"/>
    <property type="molecule type" value="Genomic_DNA"/>
</dbReference>
<evidence type="ECO:0000313" key="3">
    <source>
        <dbReference type="EMBL" id="KAB2950988.1"/>
    </source>
</evidence>
<evidence type="ECO:0000256" key="2">
    <source>
        <dbReference type="SAM" id="Phobius"/>
    </source>
</evidence>
<feature type="transmembrane region" description="Helical" evidence="2">
    <location>
        <begin position="17"/>
        <end position="42"/>
    </location>
</feature>